<dbReference type="PANTHER" id="PTHR43476:SF5">
    <property type="entry name" value="FAD-DEPENDENT MONOOXYGENASE"/>
    <property type="match status" value="1"/>
</dbReference>
<dbReference type="PRINTS" id="PR00420">
    <property type="entry name" value="RNGMNOXGNASE"/>
</dbReference>
<dbReference type="InterPro" id="IPR050631">
    <property type="entry name" value="PheA/TfdB_FAD_monoxygenase"/>
</dbReference>
<dbReference type="Gene3D" id="3.50.50.60">
    <property type="entry name" value="FAD/NAD(P)-binding domain"/>
    <property type="match status" value="1"/>
</dbReference>
<dbReference type="Pfam" id="PF01494">
    <property type="entry name" value="FAD_binding_3"/>
    <property type="match status" value="1"/>
</dbReference>
<evidence type="ECO:0000259" key="2">
    <source>
        <dbReference type="Pfam" id="PF01494"/>
    </source>
</evidence>
<protein>
    <submittedName>
        <fullName evidence="3">FAD-dependent monooxygenase</fullName>
    </submittedName>
</protein>
<dbReference type="InterPro" id="IPR002938">
    <property type="entry name" value="FAD-bd"/>
</dbReference>
<proteinExistence type="predicted"/>
<evidence type="ECO:0000313" key="4">
    <source>
        <dbReference type="Proteomes" id="UP000535838"/>
    </source>
</evidence>
<dbReference type="SUPFAM" id="SSF51905">
    <property type="entry name" value="FAD/NAD(P)-binding domain"/>
    <property type="match status" value="1"/>
</dbReference>
<feature type="domain" description="FAD-binding" evidence="2">
    <location>
        <begin position="5"/>
        <end position="342"/>
    </location>
</feature>
<organism evidence="3 4">
    <name type="scientific">Cohnella thailandensis</name>
    <dbReference type="NCBI Taxonomy" id="557557"/>
    <lineage>
        <taxon>Bacteria</taxon>
        <taxon>Bacillati</taxon>
        <taxon>Bacillota</taxon>
        <taxon>Bacilli</taxon>
        <taxon>Bacillales</taxon>
        <taxon>Paenibacillaceae</taxon>
        <taxon>Cohnella</taxon>
    </lineage>
</organism>
<dbReference type="EMBL" id="JACJVQ010000033">
    <property type="protein sequence ID" value="MBB6638466.1"/>
    <property type="molecule type" value="Genomic_DNA"/>
</dbReference>
<name>A0A841T6I5_9BACL</name>
<dbReference type="GO" id="GO:0004497">
    <property type="term" value="F:monooxygenase activity"/>
    <property type="evidence" value="ECO:0007669"/>
    <property type="project" value="UniProtKB-KW"/>
</dbReference>
<accession>A0A841T6I5</accession>
<keyword evidence="4" id="KW-1185">Reference proteome</keyword>
<keyword evidence="3" id="KW-0503">Monooxygenase</keyword>
<gene>
    <name evidence="3" type="ORF">H7B67_30400</name>
</gene>
<evidence type="ECO:0000313" key="3">
    <source>
        <dbReference type="EMBL" id="MBB6638466.1"/>
    </source>
</evidence>
<dbReference type="PANTHER" id="PTHR43476">
    <property type="entry name" value="3-(3-HYDROXY-PHENYL)PROPIONATE/3-HYDROXYCINNAMIC ACID HYDROXYLASE"/>
    <property type="match status" value="1"/>
</dbReference>
<evidence type="ECO:0000256" key="1">
    <source>
        <dbReference type="ARBA" id="ARBA00023002"/>
    </source>
</evidence>
<dbReference type="RefSeq" id="WP_185123672.1">
    <property type="nucleotide sequence ID" value="NZ_JACJVQ010000033.1"/>
</dbReference>
<sequence>MLVQADVCIVGGGPAGALLGYLLAKRSVSVVLVERHARIDKEFRGEHLTADGEEILVRHGLFDKVAQEGLLPMKRVEYWQRGEAREVLLPDPEAGEAHMSIHVPQRSLLGAILGQAKPLPSFRLLMGTCAKELRRDSEGRTIGIKAIKNGEEITIASSVVVGADGRHSVIRQRAGIASTVRKHGFDLLWAKVPQPEGWEPVIRNALSGDQPISLFTQTGGFIQIGWNIPEDSYPALRKGPIEPFLRRFVEEYPDLEETIRKRIVSWSDFTLLKVYSSYSETWAQDGIVIMGDAAHTMSPTGAFGINCALKDADVLAELLLRTDLSGPAGAESLREFERRRREEINLFHRLQQEKENAYSSHFR</sequence>
<dbReference type="AlphaFoldDB" id="A0A841T6I5"/>
<keyword evidence="1" id="KW-0560">Oxidoreductase</keyword>
<dbReference type="InterPro" id="IPR036188">
    <property type="entry name" value="FAD/NAD-bd_sf"/>
</dbReference>
<dbReference type="GO" id="GO:0071949">
    <property type="term" value="F:FAD binding"/>
    <property type="evidence" value="ECO:0007669"/>
    <property type="project" value="InterPro"/>
</dbReference>
<dbReference type="Proteomes" id="UP000535838">
    <property type="component" value="Unassembled WGS sequence"/>
</dbReference>
<reference evidence="3 4" key="1">
    <citation type="submission" date="2020-08" db="EMBL/GenBank/DDBJ databases">
        <title>Cohnella phylogeny.</title>
        <authorList>
            <person name="Dunlap C."/>
        </authorList>
    </citation>
    <scope>NUCLEOTIDE SEQUENCE [LARGE SCALE GENOMIC DNA]</scope>
    <source>
        <strain evidence="3 4">DSM 25241</strain>
    </source>
</reference>
<comment type="caution">
    <text evidence="3">The sequence shown here is derived from an EMBL/GenBank/DDBJ whole genome shotgun (WGS) entry which is preliminary data.</text>
</comment>